<gene>
    <name evidence="1" type="ORF">OCU04_013062</name>
</gene>
<organism evidence="1 2">
    <name type="scientific">Sclerotinia nivalis</name>
    <dbReference type="NCBI Taxonomy" id="352851"/>
    <lineage>
        <taxon>Eukaryota</taxon>
        <taxon>Fungi</taxon>
        <taxon>Dikarya</taxon>
        <taxon>Ascomycota</taxon>
        <taxon>Pezizomycotina</taxon>
        <taxon>Leotiomycetes</taxon>
        <taxon>Helotiales</taxon>
        <taxon>Sclerotiniaceae</taxon>
        <taxon>Sclerotinia</taxon>
    </lineage>
</organism>
<evidence type="ECO:0008006" key="3">
    <source>
        <dbReference type="Google" id="ProtNLM"/>
    </source>
</evidence>
<comment type="caution">
    <text evidence="1">The sequence shown here is derived from an EMBL/GenBank/DDBJ whole genome shotgun (WGS) entry which is preliminary data.</text>
</comment>
<accession>A0A9X0A8N6</accession>
<evidence type="ECO:0000313" key="2">
    <source>
        <dbReference type="Proteomes" id="UP001152300"/>
    </source>
</evidence>
<dbReference type="EMBL" id="JAPEIS010000018">
    <property type="protein sequence ID" value="KAJ8057879.1"/>
    <property type="molecule type" value="Genomic_DNA"/>
</dbReference>
<proteinExistence type="predicted"/>
<dbReference type="AlphaFoldDB" id="A0A9X0A8N6"/>
<reference evidence="1" key="1">
    <citation type="submission" date="2022-11" db="EMBL/GenBank/DDBJ databases">
        <title>Genome Resource of Sclerotinia nivalis Strain SnTB1, a Plant Pathogen Isolated from American Ginseng.</title>
        <authorList>
            <person name="Fan S."/>
        </authorList>
    </citation>
    <scope>NUCLEOTIDE SEQUENCE</scope>
    <source>
        <strain evidence="1">SnTB1</strain>
    </source>
</reference>
<name>A0A9X0A8N6_9HELO</name>
<evidence type="ECO:0000313" key="1">
    <source>
        <dbReference type="EMBL" id="KAJ8057879.1"/>
    </source>
</evidence>
<dbReference type="OrthoDB" id="3541176at2759"/>
<keyword evidence="2" id="KW-1185">Reference proteome</keyword>
<dbReference type="Proteomes" id="UP001152300">
    <property type="component" value="Unassembled WGS sequence"/>
</dbReference>
<sequence length="327" mass="37302">MSYTFETTGAGGPWDKKYAVLDPMGPGMRIDDFPDPITYTNHPASPYILRPERHKLADVAEFVVQHASRRGSNLTFHHIQARNSLAQYAPGPGRFDNDPREVLKSYFPIFNMAFFGGQLVDWSKAPDRCAYGIKVELIDRARARQLGPEAYDFVGITNTKGVGDVRVTTIYILDRRTGAEDEDYEAIMTHMLGSLAHEMIHAMIDMYKMDEEYVDRASHCTAWQLAARAIEMASVEFDWLNLKLDLGREDSLLVETTVWGYKFPREDELQVMGLNPIESRLRLLSSNGHEALVKEKAASWKEINDQLSHLTSYSRHRVYPLRTFPLP</sequence>
<protein>
    <recommendedName>
        <fullName evidence="3">SprT-like domain-containing protein</fullName>
    </recommendedName>
</protein>